<organism evidence="2 3">
    <name type="scientific">Sphingobacterium arenae</name>
    <dbReference type="NCBI Taxonomy" id="1280598"/>
    <lineage>
        <taxon>Bacteria</taxon>
        <taxon>Pseudomonadati</taxon>
        <taxon>Bacteroidota</taxon>
        <taxon>Sphingobacteriia</taxon>
        <taxon>Sphingobacteriales</taxon>
        <taxon>Sphingobacteriaceae</taxon>
        <taxon>Sphingobacterium</taxon>
    </lineage>
</organism>
<accession>A0ABR7Y2K2</accession>
<evidence type="ECO:0008006" key="4">
    <source>
        <dbReference type="Google" id="ProtNLM"/>
    </source>
</evidence>
<dbReference type="InterPro" id="IPR008929">
    <property type="entry name" value="Chondroitin_lyas"/>
</dbReference>
<feature type="transmembrane region" description="Helical" evidence="1">
    <location>
        <begin position="21"/>
        <end position="38"/>
    </location>
</feature>
<proteinExistence type="predicted"/>
<keyword evidence="1" id="KW-1133">Transmembrane helix</keyword>
<protein>
    <recommendedName>
        <fullName evidence="4">Heparinase II C-terminal domain-containing protein</fullName>
    </recommendedName>
</protein>
<name>A0ABR7Y2K2_9SPHI</name>
<dbReference type="Proteomes" id="UP000606494">
    <property type="component" value="Unassembled WGS sequence"/>
</dbReference>
<evidence type="ECO:0000313" key="2">
    <source>
        <dbReference type="EMBL" id="MBD1425527.1"/>
    </source>
</evidence>
<dbReference type="RefSeq" id="WP_190308683.1">
    <property type="nucleotide sequence ID" value="NZ_JACNYK010000002.1"/>
</dbReference>
<evidence type="ECO:0000313" key="3">
    <source>
        <dbReference type="Proteomes" id="UP000606494"/>
    </source>
</evidence>
<keyword evidence="3" id="KW-1185">Reference proteome</keyword>
<keyword evidence="1" id="KW-0812">Transmembrane</keyword>
<comment type="caution">
    <text evidence="2">The sequence shown here is derived from an EMBL/GenBank/DDBJ whole genome shotgun (WGS) entry which is preliminary data.</text>
</comment>
<reference evidence="2 3" key="1">
    <citation type="submission" date="2020-08" db="EMBL/GenBank/DDBJ databases">
        <title>Sphingobacterium sp. DN00404 isolated from aquaculture water.</title>
        <authorList>
            <person name="Zhang M."/>
        </authorList>
    </citation>
    <scope>NUCLEOTIDE SEQUENCE [LARGE SCALE GENOMIC DNA]</scope>
    <source>
        <strain evidence="2 3">KCTC 32294</strain>
    </source>
</reference>
<evidence type="ECO:0000256" key="1">
    <source>
        <dbReference type="SAM" id="Phobius"/>
    </source>
</evidence>
<dbReference type="Gene3D" id="2.60.40.2750">
    <property type="match status" value="1"/>
</dbReference>
<keyword evidence="1" id="KW-0472">Membrane</keyword>
<sequence length="921" mass="105385">MNLTTKNKYVHIPIKGINRRWVISFLLITLCGICSIWAQTKSTIDLRAQSYKLDSRKADVNSETVVIVTDDRLESKQSITLKKGISEAVNGERQVADMIFTVNVRQAGHYLIHTYAVTDEEGAALMKKAKTKFESLFMRMQIGENRATKRVVYVPWNRPKQQTGIFYLDSGEQDIRVWLPRGVRLEYMEIQPYVPPRVPQAAADYEPRVKPPASRPRLWVNAESLPLVRENLLKDENRTTWEKLKKEAIVPFGFSFNSEEEISYNVDLEKAVEKKAFYYLMTGEKEIGREAIDLTVSYLANVEFGNLLDITRELGRAIYTASLVYDWTYDLLTTAEKETMIKNLMRLAMDMEIGWPPFRTKILNGHGNEAMVNRDFLAMSIAIYDEDPIPYQYVSYAILEELVPMRKFEYQSPRHNQGIGYGAYRFAWEMHAAWLYYRMTGEMVFDDNLKNLSDFWLYMRTPGGEMLRDGDGFTSGRPDQPYYWKSPLVMFLMYTYSKDPIVKGEFLRHGNLNNPVLYLLLNDPDLQAEPSLQSLPLTKDFGPILGSMVARTGWNIGPDSDDVVAEIKGGGYHFGNHQHADAGSLQIYYRGFQVGDIGLYRFYGTPYDMGFNKRSVAHSMMLAVDPKELFYRSEVNDGGTRFNQRAPVSPQQIQSDPWFHNGSVLATDVGPTKEKPFYSYFSVDLKSAYTDKVKHYVRDFCFLNLDRQDVPAAIILIDNIETKNEEIAKYWQINTHHLPEVTDDGFVIHNKLGGRVGKTYVTILNPDSQSYTKEVWSDSLATNVFGVALEVPETNYPEGKGHRLMVSYKKPNKNNQFVTVFQMVDGNKSPLPLTRTTNEEGEVINIGANTIVFAAQHPVKKPFSILVEHEGITKVVLMGLKEGKWEIRKAGHIIQNIDVRGKEHTGYTEMTEPGNYFVTPK</sequence>
<gene>
    <name evidence="2" type="ORF">H8B17_08045</name>
</gene>
<dbReference type="Gene3D" id="2.70.98.70">
    <property type="match status" value="1"/>
</dbReference>
<dbReference type="SUPFAM" id="SSF48230">
    <property type="entry name" value="Chondroitin AC/alginate lyase"/>
    <property type="match status" value="1"/>
</dbReference>
<dbReference type="Gene3D" id="1.50.10.100">
    <property type="entry name" value="Chondroitin AC/alginate lyase"/>
    <property type="match status" value="1"/>
</dbReference>
<dbReference type="EMBL" id="JACNYK010000002">
    <property type="protein sequence ID" value="MBD1425527.1"/>
    <property type="molecule type" value="Genomic_DNA"/>
</dbReference>